<dbReference type="PANTHER" id="PTHR11373">
    <property type="entry name" value="DEOXYNUCLEOSIDE TRIPHOSPHATE TRIPHOSPHOHYDROLASE"/>
    <property type="match status" value="1"/>
</dbReference>
<gene>
    <name evidence="2" type="ORF">HMPREF6485_2011</name>
</gene>
<dbReference type="SMART" id="SM00471">
    <property type="entry name" value="HDc"/>
    <property type="match status" value="1"/>
</dbReference>
<organism evidence="2 3">
    <name type="scientific">Segatella buccae ATCC 33574</name>
    <dbReference type="NCBI Taxonomy" id="873513"/>
    <lineage>
        <taxon>Bacteria</taxon>
        <taxon>Pseudomonadati</taxon>
        <taxon>Bacteroidota</taxon>
        <taxon>Bacteroidia</taxon>
        <taxon>Bacteroidales</taxon>
        <taxon>Prevotellaceae</taxon>
        <taxon>Segatella</taxon>
    </lineage>
</organism>
<dbReference type="Pfam" id="PF19276">
    <property type="entry name" value="HD_assoc_2"/>
    <property type="match status" value="1"/>
</dbReference>
<dbReference type="EMBL" id="AEPD01000031">
    <property type="protein sequence ID" value="EFU30050.1"/>
    <property type="molecule type" value="Genomic_DNA"/>
</dbReference>
<dbReference type="HOGENOM" id="CLU_026821_0_0_10"/>
<proteinExistence type="predicted"/>
<dbReference type="PANTHER" id="PTHR11373:SF4">
    <property type="entry name" value="DEOXYNUCLEOSIDE TRIPHOSPHATE TRIPHOSPHOHYDROLASE SAMHD1"/>
    <property type="match status" value="1"/>
</dbReference>
<dbReference type="STRING" id="873513.HMPREF6485_2011"/>
<dbReference type="GO" id="GO:0006203">
    <property type="term" value="P:dGTP catabolic process"/>
    <property type="evidence" value="ECO:0007669"/>
    <property type="project" value="TreeGrafter"/>
</dbReference>
<dbReference type="InterPro" id="IPR045509">
    <property type="entry name" value="HD_assoc_2"/>
</dbReference>
<dbReference type="eggNOG" id="COG1078">
    <property type="taxonomic scope" value="Bacteria"/>
</dbReference>
<dbReference type="InterPro" id="IPR050135">
    <property type="entry name" value="dGTPase-like"/>
</dbReference>
<evidence type="ECO:0000313" key="2">
    <source>
        <dbReference type="EMBL" id="EFU30050.1"/>
    </source>
</evidence>
<dbReference type="InterPro" id="IPR006674">
    <property type="entry name" value="HD_domain"/>
</dbReference>
<sequence length="423" mass="49104">MLLRRNSIGGFYIRFSQMNDSKIINDPVFGFIKIPKGILLDIVKHPLMQRLTRIKQNGLASVVYPGAQHTRFQHSIGAYHLMSEAVLSLQQKGHFIFDSEAEAVEAAILMHDIGHAPFSHVLEGTLIHDISHEEISLMMMEKINREMNGALNLALKIFKDEYPKRFLHQLISSQLDMDRLDYLRRDSFFTGVTEGNIGSARIIKMLDVVEDQLVVESKGIYSVENYLTSRRLMYWQVYLHKTAVGYEKILVNLLKRAKHLAAEGQEVFASPQLAYFLYNNVDATFFHEHEKSLDMYELLDDNDIWSSAKVWMHHEDRILALLASDFVNRRLFKMEVQETPFEAEYLDHIRQGLIDNLHVSEDEVEYLMSYNTIAKDMYEADEDRITIVYKDGSMKDIADASDLLNIAIPSKKIRKYYLCHQRF</sequence>
<reference evidence="2 3" key="1">
    <citation type="submission" date="2010-10" db="EMBL/GenBank/DDBJ databases">
        <authorList>
            <person name="Muzny D."/>
            <person name="Qin X."/>
            <person name="Deng J."/>
            <person name="Jiang H."/>
            <person name="Liu Y."/>
            <person name="Qu J."/>
            <person name="Song X.-Z."/>
            <person name="Zhang L."/>
            <person name="Thornton R."/>
            <person name="Coyle M."/>
            <person name="Francisco L."/>
            <person name="Jackson L."/>
            <person name="Javaid M."/>
            <person name="Korchina V."/>
            <person name="Kovar C."/>
            <person name="Mata R."/>
            <person name="Mathew T."/>
            <person name="Ngo R."/>
            <person name="Nguyen L."/>
            <person name="Nguyen N."/>
            <person name="Okwuonu G."/>
            <person name="Ongeri F."/>
            <person name="Pham C."/>
            <person name="Simmons D."/>
            <person name="Wilczek-Boney K."/>
            <person name="Hale W."/>
            <person name="Jakkamsetti A."/>
            <person name="Pham P."/>
            <person name="Ruth R."/>
            <person name="San Lucas F."/>
            <person name="Warren J."/>
            <person name="Zhang J."/>
            <person name="Zhao Z."/>
            <person name="Zhou C."/>
            <person name="Zhu D."/>
            <person name="Lee S."/>
            <person name="Bess C."/>
            <person name="Blankenburg K."/>
            <person name="Forbes L."/>
            <person name="Fu Q."/>
            <person name="Gubbala S."/>
            <person name="Hirani K."/>
            <person name="Jayaseelan J.C."/>
            <person name="Lara F."/>
            <person name="Munidasa M."/>
            <person name="Palculict T."/>
            <person name="Patil S."/>
            <person name="Pu L.-L."/>
            <person name="Saada N."/>
            <person name="Tang L."/>
            <person name="Weissenberger G."/>
            <person name="Zhu Y."/>
            <person name="Hemphill L."/>
            <person name="Shang Y."/>
            <person name="Youmans B."/>
            <person name="Ayvaz T."/>
            <person name="Ross M."/>
            <person name="Santibanez J."/>
            <person name="Aqrawi P."/>
            <person name="Gross S."/>
            <person name="Joshi V."/>
            <person name="Fowler G."/>
            <person name="Nazareth L."/>
            <person name="Reid J."/>
            <person name="Worley K."/>
            <person name="Petrosino J."/>
            <person name="Highlander S."/>
            <person name="Gibbs R."/>
        </authorList>
    </citation>
    <scope>NUCLEOTIDE SEQUENCE [LARGE SCALE GENOMIC DNA]</scope>
    <source>
        <strain evidence="2 3">ATCC 33574</strain>
    </source>
</reference>
<dbReference type="Proteomes" id="UP000003112">
    <property type="component" value="Unassembled WGS sequence"/>
</dbReference>
<name>E6K8S5_9BACT</name>
<dbReference type="Pfam" id="PF01966">
    <property type="entry name" value="HD"/>
    <property type="match status" value="1"/>
</dbReference>
<dbReference type="InterPro" id="IPR003607">
    <property type="entry name" value="HD/PDEase_dom"/>
</dbReference>
<feature type="domain" description="HD/PDEase" evidence="1">
    <location>
        <begin position="67"/>
        <end position="192"/>
    </location>
</feature>
<dbReference type="AlphaFoldDB" id="E6K8S5"/>
<evidence type="ECO:0000259" key="1">
    <source>
        <dbReference type="SMART" id="SM00471"/>
    </source>
</evidence>
<dbReference type="CDD" id="cd00077">
    <property type="entry name" value="HDc"/>
    <property type="match status" value="1"/>
</dbReference>
<evidence type="ECO:0000313" key="3">
    <source>
        <dbReference type="Proteomes" id="UP000003112"/>
    </source>
</evidence>
<dbReference type="GO" id="GO:0008832">
    <property type="term" value="F:dGTPase activity"/>
    <property type="evidence" value="ECO:0007669"/>
    <property type="project" value="TreeGrafter"/>
</dbReference>
<keyword evidence="3" id="KW-1185">Reference proteome</keyword>
<dbReference type="Gene3D" id="1.10.3210.10">
    <property type="entry name" value="Hypothetical protein af1432"/>
    <property type="match status" value="1"/>
</dbReference>
<protein>
    <recommendedName>
        <fullName evidence="1">HD/PDEase domain-containing protein</fullName>
    </recommendedName>
</protein>
<dbReference type="SUPFAM" id="SSF109604">
    <property type="entry name" value="HD-domain/PDEase-like"/>
    <property type="match status" value="1"/>
</dbReference>
<accession>E6K8S5</accession>
<comment type="caution">
    <text evidence="2">The sequence shown here is derived from an EMBL/GenBank/DDBJ whole genome shotgun (WGS) entry which is preliminary data.</text>
</comment>